<reference evidence="6" key="2">
    <citation type="submission" date="2013-12" db="EMBL/GenBank/DDBJ databases">
        <title>Evolution of pathogenesis and genome organization in the Tremellales.</title>
        <authorList>
            <person name="Cuomo C."/>
            <person name="Litvintseva A."/>
            <person name="Heitman J."/>
            <person name="Chen Y."/>
            <person name="Sun S."/>
            <person name="Springer D."/>
            <person name="Dromer F."/>
            <person name="Young S."/>
            <person name="Zeng Q."/>
            <person name="Chapman S."/>
            <person name="Gujja S."/>
            <person name="Saif S."/>
            <person name="Birren B."/>
        </authorList>
    </citation>
    <scope>NUCLEOTIDE SEQUENCE [LARGE SCALE GENOMIC DNA]</scope>
    <source>
        <strain evidence="6">CBS 10435</strain>
    </source>
</reference>
<dbReference type="EMBL" id="KI669459">
    <property type="protein sequence ID" value="OCF61116.1"/>
    <property type="molecule type" value="Genomic_DNA"/>
</dbReference>
<dbReference type="STRING" id="1331196.A0A1B9J009"/>
<dbReference type="Gene3D" id="3.40.50.1820">
    <property type="entry name" value="alpha/beta hydrolase"/>
    <property type="match status" value="1"/>
</dbReference>
<reference evidence="5 6" key="1">
    <citation type="submission" date="2013-07" db="EMBL/GenBank/DDBJ databases">
        <title>The Genome Sequence of Kwoniella mangroviensis CBS10435.</title>
        <authorList>
            <consortium name="The Broad Institute Genome Sequencing Platform"/>
            <person name="Cuomo C."/>
            <person name="Litvintseva A."/>
            <person name="Chen Y."/>
            <person name="Heitman J."/>
            <person name="Sun S."/>
            <person name="Springer D."/>
            <person name="Dromer F."/>
            <person name="Young S.K."/>
            <person name="Zeng Q."/>
            <person name="Gargeya S."/>
            <person name="Fitzgerald M."/>
            <person name="Abouelleil A."/>
            <person name="Alvarado L."/>
            <person name="Berlin A.M."/>
            <person name="Chapman S.B."/>
            <person name="Dewar J."/>
            <person name="Goldberg J."/>
            <person name="Griggs A."/>
            <person name="Gujja S."/>
            <person name="Hansen M."/>
            <person name="Howarth C."/>
            <person name="Imamovic A."/>
            <person name="Larimer J."/>
            <person name="McCowan C."/>
            <person name="Murphy C."/>
            <person name="Pearson M."/>
            <person name="Priest M."/>
            <person name="Roberts A."/>
            <person name="Saif S."/>
            <person name="Shea T."/>
            <person name="Sykes S."/>
            <person name="Wortman J."/>
            <person name="Nusbaum C."/>
            <person name="Birren B."/>
        </authorList>
    </citation>
    <scope>NUCLEOTIDE SEQUENCE [LARGE SCALE GENOMIC DNA]</scope>
    <source>
        <strain evidence="5 6">CBS 10435</strain>
    </source>
</reference>
<dbReference type="EC" id="3.1.1.-" evidence="3"/>
<evidence type="ECO:0000256" key="2">
    <source>
        <dbReference type="ARBA" id="ARBA00022801"/>
    </source>
</evidence>
<organism evidence="5 6">
    <name type="scientific">Kwoniella mangroviensis CBS 10435</name>
    <dbReference type="NCBI Taxonomy" id="1331196"/>
    <lineage>
        <taxon>Eukaryota</taxon>
        <taxon>Fungi</taxon>
        <taxon>Dikarya</taxon>
        <taxon>Basidiomycota</taxon>
        <taxon>Agaricomycotina</taxon>
        <taxon>Tremellomycetes</taxon>
        <taxon>Tremellales</taxon>
        <taxon>Cryptococcaceae</taxon>
        <taxon>Kwoniella</taxon>
    </lineage>
</organism>
<evidence type="ECO:0000313" key="5">
    <source>
        <dbReference type="EMBL" id="OCF61116.1"/>
    </source>
</evidence>
<dbReference type="Proteomes" id="UP000092583">
    <property type="component" value="Unassembled WGS sequence"/>
</dbReference>
<evidence type="ECO:0000256" key="1">
    <source>
        <dbReference type="ARBA" id="ARBA00005964"/>
    </source>
</evidence>
<dbReference type="OrthoDB" id="408631at2759"/>
<dbReference type="InterPro" id="IPR050309">
    <property type="entry name" value="Type-B_Carboxylest/Lipase"/>
</dbReference>
<dbReference type="AlphaFoldDB" id="A0A1B9J009"/>
<feature type="domain" description="Carboxylesterase type B" evidence="4">
    <location>
        <begin position="9"/>
        <end position="326"/>
    </location>
</feature>
<keyword evidence="6" id="KW-1185">Reference proteome</keyword>
<evidence type="ECO:0000313" key="6">
    <source>
        <dbReference type="Proteomes" id="UP000092583"/>
    </source>
</evidence>
<dbReference type="InterPro" id="IPR019826">
    <property type="entry name" value="Carboxylesterase_B_AS"/>
</dbReference>
<accession>A0A1B9J009</accession>
<sequence length="432" mass="46199">MQQVFRCLYRLGTFGFLAGDEVNRFGSLNAGLQDQQLALYWVQQYIHLFGGDPSRVTIGGESAGGGSVMLQSMAYGGSLGTQLFNNVFASSPYLPQQYDYRAFVPEQAYYAFAQAAGCLTGPYGNTNQSVFACLQAGDSATLINASASVSEEGVYGTWAFVPVTGPAGSFVQELPSQQLLQAKVNGKVVLSGNNANEGYPFVPKGVTTEDEAIAYLKLLFPFFSEDNLNTVLAAYKYDTGPNATLYATAGDSGDTANDISSVASGPHQQIAQIYSETTFVCPSYWLAEAFIASGGAGYKYQFSVPPATHGADVAAYFGNGYTSDFSQAFQTALGTLIIDNKPSFPSQVANGLSTSNTSFNPASDWPVFSMQSELMIDLNTTCTDFVTSAAGVPTCQGADNLNEIREVDAYSWEGGRGARCELWRSLYQVVPE</sequence>
<evidence type="ECO:0000259" key="4">
    <source>
        <dbReference type="Pfam" id="PF00135"/>
    </source>
</evidence>
<name>A0A1B9J009_9TREE</name>
<dbReference type="PANTHER" id="PTHR11559">
    <property type="entry name" value="CARBOXYLESTERASE"/>
    <property type="match status" value="1"/>
</dbReference>
<dbReference type="GO" id="GO:0016787">
    <property type="term" value="F:hydrolase activity"/>
    <property type="evidence" value="ECO:0007669"/>
    <property type="project" value="UniProtKB-KW"/>
</dbReference>
<protein>
    <recommendedName>
        <fullName evidence="3">Carboxylic ester hydrolase</fullName>
        <ecNumber evidence="3">3.1.1.-</ecNumber>
    </recommendedName>
</protein>
<gene>
    <name evidence="5" type="ORF">L486_00760</name>
</gene>
<dbReference type="SUPFAM" id="SSF53474">
    <property type="entry name" value="alpha/beta-Hydrolases"/>
    <property type="match status" value="1"/>
</dbReference>
<keyword evidence="2 3" id="KW-0378">Hydrolase</keyword>
<evidence type="ECO:0000256" key="3">
    <source>
        <dbReference type="RuleBase" id="RU361235"/>
    </source>
</evidence>
<dbReference type="InterPro" id="IPR002018">
    <property type="entry name" value="CarbesteraseB"/>
</dbReference>
<dbReference type="InterPro" id="IPR029058">
    <property type="entry name" value="AB_hydrolase_fold"/>
</dbReference>
<proteinExistence type="inferred from homology"/>
<dbReference type="PROSITE" id="PS00122">
    <property type="entry name" value="CARBOXYLESTERASE_B_1"/>
    <property type="match status" value="1"/>
</dbReference>
<dbReference type="Pfam" id="PF00135">
    <property type="entry name" value="COesterase"/>
    <property type="match status" value="1"/>
</dbReference>
<comment type="similarity">
    <text evidence="1 3">Belongs to the type-B carboxylesterase/lipase family.</text>
</comment>